<dbReference type="InterPro" id="IPR007863">
    <property type="entry name" value="Peptidase_M16_C"/>
</dbReference>
<organism evidence="12 13">
    <name type="scientific">Somion occarium</name>
    <dbReference type="NCBI Taxonomy" id="3059160"/>
    <lineage>
        <taxon>Eukaryota</taxon>
        <taxon>Fungi</taxon>
        <taxon>Dikarya</taxon>
        <taxon>Basidiomycota</taxon>
        <taxon>Agaricomycotina</taxon>
        <taxon>Agaricomycetes</taxon>
        <taxon>Polyporales</taxon>
        <taxon>Cerrenaceae</taxon>
        <taxon>Somion</taxon>
    </lineage>
</organism>
<evidence type="ECO:0000259" key="8">
    <source>
        <dbReference type="Pfam" id="PF00675"/>
    </source>
</evidence>
<evidence type="ECO:0000256" key="6">
    <source>
        <dbReference type="ARBA" id="ARBA00023049"/>
    </source>
</evidence>
<dbReference type="PANTHER" id="PTHR43690:SF18">
    <property type="entry name" value="INSULIN-DEGRADING ENZYME-RELATED"/>
    <property type="match status" value="1"/>
</dbReference>
<dbReference type="InterPro" id="IPR054734">
    <property type="entry name" value="PqqF-like_C_4"/>
</dbReference>
<evidence type="ECO:0000256" key="3">
    <source>
        <dbReference type="ARBA" id="ARBA00022723"/>
    </source>
</evidence>
<keyword evidence="6" id="KW-0482">Metalloprotease</keyword>
<accession>A0ABP1CXZ0</accession>
<proteinExistence type="inferred from homology"/>
<evidence type="ECO:0000256" key="4">
    <source>
        <dbReference type="ARBA" id="ARBA00022801"/>
    </source>
</evidence>
<feature type="domain" description="Coenzyme PQQ synthesis protein F-like C-terminal lobe" evidence="11">
    <location>
        <begin position="890"/>
        <end position="987"/>
    </location>
</feature>
<dbReference type="InterPro" id="IPR001431">
    <property type="entry name" value="Pept_M16_Zn_BS"/>
</dbReference>
<feature type="domain" description="Peptidase M16 middle/third" evidence="10">
    <location>
        <begin position="494"/>
        <end position="781"/>
    </location>
</feature>
<dbReference type="SUPFAM" id="SSF63411">
    <property type="entry name" value="LuxS/MPP-like metallohydrolase"/>
    <property type="match status" value="4"/>
</dbReference>
<gene>
    <name evidence="12" type="ORF">GFSPODELE1_LOCUS2747</name>
</gene>
<dbReference type="Pfam" id="PF22456">
    <property type="entry name" value="PqqF-like_C_4"/>
    <property type="match status" value="1"/>
</dbReference>
<evidence type="ECO:0000256" key="2">
    <source>
        <dbReference type="ARBA" id="ARBA00022670"/>
    </source>
</evidence>
<evidence type="ECO:0000259" key="9">
    <source>
        <dbReference type="Pfam" id="PF05193"/>
    </source>
</evidence>
<dbReference type="InterPro" id="IPR011765">
    <property type="entry name" value="Pept_M16_N"/>
</dbReference>
<evidence type="ECO:0000256" key="5">
    <source>
        <dbReference type="ARBA" id="ARBA00022833"/>
    </source>
</evidence>
<dbReference type="Proteomes" id="UP001497453">
    <property type="component" value="Chromosome 11"/>
</dbReference>
<keyword evidence="4" id="KW-0378">Hydrolase</keyword>
<keyword evidence="13" id="KW-1185">Reference proteome</keyword>
<evidence type="ECO:0000259" key="10">
    <source>
        <dbReference type="Pfam" id="PF16187"/>
    </source>
</evidence>
<name>A0ABP1CXZ0_9APHY</name>
<feature type="domain" description="Peptidase M16 C-terminal" evidence="9">
    <location>
        <begin position="306"/>
        <end position="488"/>
    </location>
</feature>
<evidence type="ECO:0000256" key="7">
    <source>
        <dbReference type="RuleBase" id="RU004447"/>
    </source>
</evidence>
<feature type="domain" description="Peptidase M16 N-terminal" evidence="8">
    <location>
        <begin position="126"/>
        <end position="260"/>
    </location>
</feature>
<dbReference type="Pfam" id="PF05193">
    <property type="entry name" value="Peptidase_M16_C"/>
    <property type="match status" value="1"/>
</dbReference>
<dbReference type="Pfam" id="PF16187">
    <property type="entry name" value="Peptidase_M16_M"/>
    <property type="match status" value="1"/>
</dbReference>
<dbReference type="InterPro" id="IPR050626">
    <property type="entry name" value="Peptidase_M16"/>
</dbReference>
<dbReference type="EMBL" id="OZ037954">
    <property type="protein sequence ID" value="CAL1699583.1"/>
    <property type="molecule type" value="Genomic_DNA"/>
</dbReference>
<sequence>MQNRAHALPRLLTLSSNLSAGKPFSKICWRQSRALSVTKIRRPFSSWQGRPRRYSYSHSLGYAHSLHGFRTMSIDSKPVSEDGWQEVPANGDVPAYWFFTRPLEKPEPDDREYRLIRLQNGLVAMVVHDAVADKAAACVDIAVGSLHDPDDVPGLAHFCEHMLSKGSEPFPAENDFLSFITSNGGIRNAGTGGSYQDYWFSIHPSLLSEALPRLAAFFHSPLFTPTLTSREIHAVDSENKRNLQNDGRRIFQLGRSLSKDGHPWKKFGTGNFKSLTEAARRKFEQEGVDWKGEEDSGDGGPVGRETRRRLVEWWKQQYCAGRMSLAVIGKESVDELTALVVPLFSKIENRGFEPRPSLKEEPWGDSEKGTIVFVQTVKDYHSFNITFLLPDQSRNFATQPAQIVAHFVGHEGPGSVCSYLKKKGWLVDISAFPSRRNREVPAFTVEGRLTKEGYLHYQEVVLTIFNYLSLLRDTPSPLPAYHFDEIKKMSSVSYQFREKSQPHTYASTLGYELLEPYPPEWVLSGSTLIREWDENLFRSVLASLLPEKCRIMIMAKHHQPAVIGENPDWQAEKWYGTGYVVRKLDQDFIGNANQPNANGELHLPAPNPYIPEDLSVEKKDISEPAKIPTCVRQTDYSSLWYKKDDQFWVPKAHVKVDIKSPMAYCTARQAVLTRLLTDLLEDDLSEVTYDAELAGLDYAVNNYRGGLLVSVNGYNDKLGALLDTILERLKSLIIKPDRLQVMAEQLDREYRNFYIRQPSLLCDHYTACLLMPIVWMPEDKLIETPFITPEDIERHKTDLLSKVYLEVLVTGNINREHAQRIVESVEHRLDARALTPLERPQVRSLLLPPGSNLVLKREVTDPKELNSSITFYCQFGDIADARLRPVLELIVHTIREPAFSQLRTVEQLGYIVASAFWSSTGSMGLGIKIQSLRSPSYLEHRVEDFLTHFREQLAGFTPEEFESKKAGLVIKLLERTKNLRDETSRFWGHIRSGYYDYLQNEKDAAAVQALTLQIILDAFDRYVHPSSRSRKKLCTHVVSRQLKADTELYEPEAVTFIKDESLFKAALACSPAAVPVHSGFA</sequence>
<dbReference type="InterPro" id="IPR011249">
    <property type="entry name" value="Metalloenz_LuxS/M16"/>
</dbReference>
<protein>
    <submittedName>
        <fullName evidence="12">Uncharacterized protein</fullName>
    </submittedName>
</protein>
<reference evidence="13" key="1">
    <citation type="submission" date="2024-04" db="EMBL/GenBank/DDBJ databases">
        <authorList>
            <person name="Shaw F."/>
            <person name="Minotto A."/>
        </authorList>
    </citation>
    <scope>NUCLEOTIDE SEQUENCE [LARGE SCALE GENOMIC DNA]</scope>
</reference>
<dbReference type="Pfam" id="PF00675">
    <property type="entry name" value="Peptidase_M16"/>
    <property type="match status" value="1"/>
</dbReference>
<evidence type="ECO:0000313" key="12">
    <source>
        <dbReference type="EMBL" id="CAL1699583.1"/>
    </source>
</evidence>
<comment type="similarity">
    <text evidence="1 7">Belongs to the peptidase M16 family.</text>
</comment>
<evidence type="ECO:0000259" key="11">
    <source>
        <dbReference type="Pfam" id="PF22456"/>
    </source>
</evidence>
<keyword evidence="3" id="KW-0479">Metal-binding</keyword>
<evidence type="ECO:0000313" key="13">
    <source>
        <dbReference type="Proteomes" id="UP001497453"/>
    </source>
</evidence>
<keyword evidence="5" id="KW-0862">Zinc</keyword>
<dbReference type="Gene3D" id="3.30.830.10">
    <property type="entry name" value="Metalloenzyme, LuxS/M16 peptidase-like"/>
    <property type="match status" value="4"/>
</dbReference>
<dbReference type="InterPro" id="IPR032632">
    <property type="entry name" value="Peptidase_M16_M"/>
</dbReference>
<keyword evidence="2" id="KW-0645">Protease</keyword>
<evidence type="ECO:0000256" key="1">
    <source>
        <dbReference type="ARBA" id="ARBA00007261"/>
    </source>
</evidence>
<dbReference type="PROSITE" id="PS00143">
    <property type="entry name" value="INSULINASE"/>
    <property type="match status" value="1"/>
</dbReference>
<dbReference type="PANTHER" id="PTHR43690">
    <property type="entry name" value="NARDILYSIN"/>
    <property type="match status" value="1"/>
</dbReference>